<reference evidence="1 2" key="1">
    <citation type="submission" date="2017-10" db="EMBL/GenBank/DDBJ databases">
        <title>Sequencing the genomes of 1000 actinobacteria strains.</title>
        <authorList>
            <person name="Klenk H.-P."/>
        </authorList>
    </citation>
    <scope>NUCLEOTIDE SEQUENCE [LARGE SCALE GENOMIC DNA]</scope>
    <source>
        <strain evidence="1 2">DSM 20688</strain>
    </source>
</reference>
<name>A0A2A9DPM5_9CORY</name>
<accession>A0A2A9DPM5</accession>
<keyword evidence="2" id="KW-1185">Reference proteome</keyword>
<gene>
    <name evidence="1" type="ORF">ATK06_1409</name>
</gene>
<dbReference type="AlphaFoldDB" id="A0A2A9DPM5"/>
<comment type="caution">
    <text evidence="1">The sequence shown here is derived from an EMBL/GenBank/DDBJ whole genome shotgun (WGS) entry which is preliminary data.</text>
</comment>
<sequence length="166" mass="18457">MSTPSSRLFSASEAGHWEWRGNVLFDANNQDIANVNTDVLIVGQHRLLIEHTPGTLRFRARATSNFGEVFTIYQPGLTLNSLEAQCGDRHYRLPRTSLWRKERAIYTADGGLMAVVRPLISGRVEIVDQPGVTATAPFIDAVFLSWGCVLADSPLTHPRQAHPTEF</sequence>
<dbReference type="EMBL" id="PDJF01000001">
    <property type="protein sequence ID" value="PFG28306.1"/>
    <property type="molecule type" value="Genomic_DNA"/>
</dbReference>
<organism evidence="1 2">
    <name type="scientific">Corynebacterium renale</name>
    <dbReference type="NCBI Taxonomy" id="1724"/>
    <lineage>
        <taxon>Bacteria</taxon>
        <taxon>Bacillati</taxon>
        <taxon>Actinomycetota</taxon>
        <taxon>Actinomycetes</taxon>
        <taxon>Mycobacteriales</taxon>
        <taxon>Corynebacteriaceae</taxon>
        <taxon>Corynebacterium</taxon>
    </lineage>
</organism>
<dbReference type="Proteomes" id="UP000221653">
    <property type="component" value="Unassembled WGS sequence"/>
</dbReference>
<proteinExistence type="predicted"/>
<dbReference type="OrthoDB" id="4420480at2"/>
<evidence type="ECO:0000313" key="1">
    <source>
        <dbReference type="EMBL" id="PFG28306.1"/>
    </source>
</evidence>
<dbReference type="STRING" id="1724.GCA_001044175_01313"/>
<dbReference type="RefSeq" id="WP_098389074.1">
    <property type="nucleotide sequence ID" value="NZ_LS483404.1"/>
</dbReference>
<protein>
    <submittedName>
        <fullName evidence="1">Uncharacterized protein</fullName>
    </submittedName>
</protein>
<evidence type="ECO:0000313" key="2">
    <source>
        <dbReference type="Proteomes" id="UP000221653"/>
    </source>
</evidence>